<dbReference type="RefSeq" id="WP_377005134.1">
    <property type="nucleotide sequence ID" value="NZ_JBHSGG010000035.1"/>
</dbReference>
<dbReference type="PANTHER" id="PTHR17985">
    <property type="entry name" value="SER/THR-RICH PROTEIN T10 IN DGCR REGION"/>
    <property type="match status" value="1"/>
</dbReference>
<reference evidence="2" key="1">
    <citation type="journal article" date="2019" name="Int. J. Syst. Evol. Microbiol.">
        <title>The Global Catalogue of Microorganisms (GCM) 10K type strain sequencing project: providing services to taxonomists for standard genome sequencing and annotation.</title>
        <authorList>
            <consortium name="The Broad Institute Genomics Platform"/>
            <consortium name="The Broad Institute Genome Sequencing Center for Infectious Disease"/>
            <person name="Wu L."/>
            <person name="Ma J."/>
        </authorList>
    </citation>
    <scope>NUCLEOTIDE SEQUENCE [LARGE SCALE GENOMIC DNA]</scope>
    <source>
        <strain evidence="2">CGMCC 1.13574</strain>
    </source>
</reference>
<comment type="caution">
    <text evidence="1">The sequence shown here is derived from an EMBL/GenBank/DDBJ whole genome shotgun (WGS) entry which is preliminary data.</text>
</comment>
<protein>
    <submittedName>
        <fullName evidence="1">NRDE family protein</fullName>
    </submittedName>
</protein>
<organism evidence="1 2">
    <name type="scientific">Coralloluteibacterium thermophilum</name>
    <dbReference type="NCBI Taxonomy" id="2707049"/>
    <lineage>
        <taxon>Bacteria</taxon>
        <taxon>Pseudomonadati</taxon>
        <taxon>Pseudomonadota</taxon>
        <taxon>Gammaproteobacteria</taxon>
        <taxon>Lysobacterales</taxon>
        <taxon>Lysobacteraceae</taxon>
        <taxon>Coralloluteibacterium</taxon>
    </lineage>
</organism>
<name>A0ABV9NPK5_9GAMM</name>
<dbReference type="Proteomes" id="UP001595892">
    <property type="component" value="Unassembled WGS sequence"/>
</dbReference>
<evidence type="ECO:0000313" key="2">
    <source>
        <dbReference type="Proteomes" id="UP001595892"/>
    </source>
</evidence>
<keyword evidence="2" id="KW-1185">Reference proteome</keyword>
<dbReference type="EMBL" id="JBHSGG010000035">
    <property type="protein sequence ID" value="MFC4729064.1"/>
    <property type="molecule type" value="Genomic_DNA"/>
</dbReference>
<gene>
    <name evidence="1" type="ORF">ACFO3Q_12890</name>
</gene>
<dbReference type="Pfam" id="PF05742">
    <property type="entry name" value="TANGO2"/>
    <property type="match status" value="1"/>
</dbReference>
<dbReference type="InterPro" id="IPR008551">
    <property type="entry name" value="TANGO2"/>
</dbReference>
<evidence type="ECO:0000313" key="1">
    <source>
        <dbReference type="EMBL" id="MFC4729064.1"/>
    </source>
</evidence>
<dbReference type="PANTHER" id="PTHR17985:SF8">
    <property type="entry name" value="TRANSPORT AND GOLGI ORGANIZATION PROTEIN 2 HOMOLOG"/>
    <property type="match status" value="1"/>
</dbReference>
<sequence length="256" mass="26782">MCLIALAWRVHPRWPLVLVANRDEAHARPAVAAGPHPEHPGVYGGRDLLQGGGWLQVGPQGRLAAVTNVRRGLADAAGGRSRGGLVTGFVAGGLGAEAAARALERNAVAYGRFNLLLADGAALWYVGNHPAWRAHAVPEGVHAVSNGDFGADWPKSRHAAAALSAWLEAGDEEPARLFAAMADESVAADAELPDTGVPPALERALSPAFIRGRDYGTRATTLALVAPGRVHLREQRFGPDGQRSGATSIALMFASR</sequence>
<proteinExistence type="predicted"/>
<accession>A0ABV9NPK5</accession>